<comment type="caution">
    <text evidence="1">The sequence shown here is derived from an EMBL/GenBank/DDBJ whole genome shotgun (WGS) entry which is preliminary data.</text>
</comment>
<keyword evidence="2" id="KW-1185">Reference proteome</keyword>
<protein>
    <submittedName>
        <fullName evidence="1">Uncharacterized protein</fullName>
    </submittedName>
</protein>
<evidence type="ECO:0000313" key="1">
    <source>
        <dbReference type="EMBL" id="MBL1090943.1"/>
    </source>
</evidence>
<gene>
    <name evidence="1" type="ORF">JK360_16295</name>
</gene>
<evidence type="ECO:0000313" key="2">
    <source>
        <dbReference type="Proteomes" id="UP000629371"/>
    </source>
</evidence>
<proteinExistence type="predicted"/>
<dbReference type="EMBL" id="JAERRI010000008">
    <property type="protein sequence ID" value="MBL1090943.1"/>
    <property type="molecule type" value="Genomic_DNA"/>
</dbReference>
<sequence>MQRRLDCPRIDRSFRMIEEGVCTPVVVIRREPDREAIEVAVAPFQNPVRPCGPEVLRNLQPNTASLSTP</sequence>
<dbReference type="Proteomes" id="UP000629371">
    <property type="component" value="Unassembled WGS sequence"/>
</dbReference>
<name>A0ABS1MT65_9ACTN</name>
<accession>A0ABS1MT65</accession>
<reference evidence="1 2" key="1">
    <citation type="submission" date="2021-01" db="EMBL/GenBank/DDBJ databases">
        <title>WGS of actinomycetes isolated from Thailand.</title>
        <authorList>
            <person name="Thawai C."/>
        </authorList>
    </citation>
    <scope>NUCLEOTIDE SEQUENCE [LARGE SCALE GENOMIC DNA]</scope>
    <source>
        <strain evidence="1 2">CH9-7</strain>
    </source>
</reference>
<dbReference type="RefSeq" id="WP_201804877.1">
    <property type="nucleotide sequence ID" value="NZ_JAERRI010000008.1"/>
</dbReference>
<organism evidence="1 2">
    <name type="scientific">Streptomyces siderophoricus</name>
    <dbReference type="NCBI Taxonomy" id="2802281"/>
    <lineage>
        <taxon>Bacteria</taxon>
        <taxon>Bacillati</taxon>
        <taxon>Actinomycetota</taxon>
        <taxon>Actinomycetes</taxon>
        <taxon>Kitasatosporales</taxon>
        <taxon>Streptomycetaceae</taxon>
        <taxon>Streptomyces</taxon>
    </lineage>
</organism>